<dbReference type="SUPFAM" id="SSF52833">
    <property type="entry name" value="Thioredoxin-like"/>
    <property type="match status" value="1"/>
</dbReference>
<organism evidence="6 7">
    <name type="scientific">Coffea canephora</name>
    <name type="common">Robusta coffee</name>
    <dbReference type="NCBI Taxonomy" id="49390"/>
    <lineage>
        <taxon>Eukaryota</taxon>
        <taxon>Viridiplantae</taxon>
        <taxon>Streptophyta</taxon>
        <taxon>Embryophyta</taxon>
        <taxon>Tracheophyta</taxon>
        <taxon>Spermatophyta</taxon>
        <taxon>Magnoliopsida</taxon>
        <taxon>eudicotyledons</taxon>
        <taxon>Gunneridae</taxon>
        <taxon>Pentapetalae</taxon>
        <taxon>asterids</taxon>
        <taxon>lamiids</taxon>
        <taxon>Gentianales</taxon>
        <taxon>Rubiaceae</taxon>
        <taxon>Ixoroideae</taxon>
        <taxon>Gardenieae complex</taxon>
        <taxon>Bertiereae - Coffeeae clade</taxon>
        <taxon>Coffeeae</taxon>
        <taxon>Coffea</taxon>
    </lineage>
</organism>
<dbReference type="InterPro" id="IPR011905">
    <property type="entry name" value="GlrX-like_pln_2"/>
</dbReference>
<dbReference type="FunFam" id="3.40.30.10:FF:000028">
    <property type="entry name" value="Glutaredoxin family protein"/>
    <property type="match status" value="1"/>
</dbReference>
<dbReference type="PROSITE" id="PS51354">
    <property type="entry name" value="GLUTAREDOXIN_2"/>
    <property type="match status" value="1"/>
</dbReference>
<dbReference type="InterPro" id="IPR036249">
    <property type="entry name" value="Thioredoxin-like_sf"/>
</dbReference>
<dbReference type="OMA" id="DHDPDGK"/>
<evidence type="ECO:0000313" key="6">
    <source>
        <dbReference type="EMBL" id="CDP03539.1"/>
    </source>
</evidence>
<dbReference type="InterPro" id="IPR002109">
    <property type="entry name" value="Glutaredoxin"/>
</dbReference>
<dbReference type="Gene3D" id="3.40.30.10">
    <property type="entry name" value="Glutaredoxin"/>
    <property type="match status" value="1"/>
</dbReference>
<evidence type="ECO:0000256" key="4">
    <source>
        <dbReference type="ARBA" id="ARBA00023284"/>
    </source>
</evidence>
<evidence type="ECO:0000256" key="2">
    <source>
        <dbReference type="ARBA" id="ARBA00007568"/>
    </source>
</evidence>
<protein>
    <recommendedName>
        <fullName evidence="5">Glutaredoxin domain-containing protein</fullName>
    </recommendedName>
</protein>
<dbReference type="InParanoid" id="A0A068U5T7"/>
<proteinExistence type="inferred from homology"/>
<dbReference type="AlphaFoldDB" id="A0A068U5T7"/>
<dbReference type="FunCoup" id="A0A068U5T7">
    <property type="interactions" value="59"/>
</dbReference>
<keyword evidence="3" id="KW-0963">Cytoplasm</keyword>
<keyword evidence="7" id="KW-1185">Reference proteome</keyword>
<dbReference type="EMBL" id="HG739095">
    <property type="protein sequence ID" value="CDP03539.1"/>
    <property type="molecule type" value="Genomic_DNA"/>
</dbReference>
<reference evidence="7" key="1">
    <citation type="journal article" date="2014" name="Science">
        <title>The coffee genome provides insight into the convergent evolution of caffeine biosynthesis.</title>
        <authorList>
            <person name="Denoeud F."/>
            <person name="Carretero-Paulet L."/>
            <person name="Dereeper A."/>
            <person name="Droc G."/>
            <person name="Guyot R."/>
            <person name="Pietrella M."/>
            <person name="Zheng C."/>
            <person name="Alberti A."/>
            <person name="Anthony F."/>
            <person name="Aprea G."/>
            <person name="Aury J.M."/>
            <person name="Bento P."/>
            <person name="Bernard M."/>
            <person name="Bocs S."/>
            <person name="Campa C."/>
            <person name="Cenci A."/>
            <person name="Combes M.C."/>
            <person name="Crouzillat D."/>
            <person name="Da Silva C."/>
            <person name="Daddiego L."/>
            <person name="De Bellis F."/>
            <person name="Dussert S."/>
            <person name="Garsmeur O."/>
            <person name="Gayraud T."/>
            <person name="Guignon V."/>
            <person name="Jahn K."/>
            <person name="Jamilloux V."/>
            <person name="Joet T."/>
            <person name="Labadie K."/>
            <person name="Lan T."/>
            <person name="Leclercq J."/>
            <person name="Lepelley M."/>
            <person name="Leroy T."/>
            <person name="Li L.T."/>
            <person name="Librado P."/>
            <person name="Lopez L."/>
            <person name="Munoz A."/>
            <person name="Noel B."/>
            <person name="Pallavicini A."/>
            <person name="Perrotta G."/>
            <person name="Poncet V."/>
            <person name="Pot D."/>
            <person name="Priyono X."/>
            <person name="Rigoreau M."/>
            <person name="Rouard M."/>
            <person name="Rozas J."/>
            <person name="Tranchant-Dubreuil C."/>
            <person name="VanBuren R."/>
            <person name="Zhang Q."/>
            <person name="Andrade A.C."/>
            <person name="Argout X."/>
            <person name="Bertrand B."/>
            <person name="de Kochko A."/>
            <person name="Graziosi G."/>
            <person name="Henry R.J."/>
            <person name="Jayarama X."/>
            <person name="Ming R."/>
            <person name="Nagai C."/>
            <person name="Rounsley S."/>
            <person name="Sankoff D."/>
            <person name="Giuliano G."/>
            <person name="Albert V.A."/>
            <person name="Wincker P."/>
            <person name="Lashermes P."/>
        </authorList>
    </citation>
    <scope>NUCLEOTIDE SEQUENCE [LARGE SCALE GENOMIC DNA]</scope>
    <source>
        <strain evidence="7">cv. DH200-94</strain>
    </source>
</reference>
<evidence type="ECO:0000256" key="3">
    <source>
        <dbReference type="ARBA" id="ARBA00022490"/>
    </source>
</evidence>
<evidence type="ECO:0000313" key="7">
    <source>
        <dbReference type="Proteomes" id="UP000295252"/>
    </source>
</evidence>
<accession>A0A068U5T7</accession>
<name>A0A068U5T7_COFCA</name>
<comment type="similarity">
    <text evidence="2">Belongs to the glutaredoxin family. CC-type subfamily.</text>
</comment>
<sequence>MDKVLRLASENGLVIFSKSTCCLCYAVNILFHELGVTPYIHEIDHDPDGKEIEKALMRMGCNAPIPAVFIGGKLVGSTNEVMSLHLSGSLLPLLRPYQPST</sequence>
<dbReference type="PANTHER" id="PTHR10168">
    <property type="entry name" value="GLUTAREDOXIN"/>
    <property type="match status" value="1"/>
</dbReference>
<feature type="domain" description="Glutaredoxin" evidence="5">
    <location>
        <begin position="14"/>
        <end position="75"/>
    </location>
</feature>
<dbReference type="Proteomes" id="UP000295252">
    <property type="component" value="Chromosome I"/>
</dbReference>
<keyword evidence="4" id="KW-0676">Redox-active center</keyword>
<dbReference type="OrthoDB" id="418495at2759"/>
<comment type="subcellular location">
    <subcellularLocation>
        <location evidence="1">Cytoplasm</location>
    </subcellularLocation>
</comment>
<dbReference type="PhylomeDB" id="A0A068U5T7"/>
<dbReference type="CDD" id="cd03419">
    <property type="entry name" value="GRX_GRXh_1_2_like"/>
    <property type="match status" value="1"/>
</dbReference>
<dbReference type="GO" id="GO:0005737">
    <property type="term" value="C:cytoplasm"/>
    <property type="evidence" value="ECO:0007669"/>
    <property type="project" value="UniProtKB-SubCell"/>
</dbReference>
<dbReference type="Pfam" id="PF00462">
    <property type="entry name" value="Glutaredoxin"/>
    <property type="match status" value="1"/>
</dbReference>
<evidence type="ECO:0000256" key="1">
    <source>
        <dbReference type="ARBA" id="ARBA00004496"/>
    </source>
</evidence>
<dbReference type="Gramene" id="CDP03539">
    <property type="protein sequence ID" value="CDP03539"/>
    <property type="gene ID" value="GSCOC_T00015941001"/>
</dbReference>
<evidence type="ECO:0000259" key="5">
    <source>
        <dbReference type="Pfam" id="PF00462"/>
    </source>
</evidence>
<gene>
    <name evidence="6" type="ORF">GSCOC_T00015941001</name>
</gene>
<dbReference type="NCBIfam" id="TIGR02189">
    <property type="entry name" value="GlrX-like_plant"/>
    <property type="match status" value="1"/>
</dbReference>
<dbReference type="STRING" id="49390.A0A068U5T7"/>